<dbReference type="PROSITE" id="PS00614">
    <property type="entry name" value="IGPS"/>
    <property type="match status" value="1"/>
</dbReference>
<evidence type="ECO:0000256" key="6">
    <source>
        <dbReference type="ARBA" id="ARBA00022822"/>
    </source>
</evidence>
<evidence type="ECO:0000313" key="11">
    <source>
        <dbReference type="EMBL" id="RGE85753.1"/>
    </source>
</evidence>
<dbReference type="NCBIfam" id="NF001377">
    <property type="entry name" value="PRK00278.2-4"/>
    <property type="match status" value="1"/>
</dbReference>
<dbReference type="InterPro" id="IPR045186">
    <property type="entry name" value="Indole-3-glycerol_P_synth"/>
</dbReference>
<gene>
    <name evidence="9 11" type="primary">trpC</name>
    <name evidence="11" type="ORF">DW016_12260</name>
</gene>
<keyword evidence="4 9" id="KW-0028">Amino-acid biosynthesis</keyword>
<evidence type="ECO:0000256" key="7">
    <source>
        <dbReference type="ARBA" id="ARBA00023141"/>
    </source>
</evidence>
<dbReference type="InterPro" id="IPR013785">
    <property type="entry name" value="Aldolase_TIM"/>
</dbReference>
<dbReference type="UniPathway" id="UPA00035">
    <property type="reaction ID" value="UER00043"/>
</dbReference>
<evidence type="ECO:0000259" key="10">
    <source>
        <dbReference type="Pfam" id="PF00218"/>
    </source>
</evidence>
<organism evidence="11 12">
    <name type="scientific">Sellimonas intestinalis</name>
    <dbReference type="NCBI Taxonomy" id="1653434"/>
    <lineage>
        <taxon>Bacteria</taxon>
        <taxon>Bacillati</taxon>
        <taxon>Bacillota</taxon>
        <taxon>Clostridia</taxon>
        <taxon>Lachnospirales</taxon>
        <taxon>Lachnospiraceae</taxon>
        <taxon>Sellimonas</taxon>
    </lineage>
</organism>
<dbReference type="GO" id="GO:0000162">
    <property type="term" value="P:L-tryptophan biosynthetic process"/>
    <property type="evidence" value="ECO:0007669"/>
    <property type="project" value="UniProtKB-UniRule"/>
</dbReference>
<dbReference type="GO" id="GO:0004640">
    <property type="term" value="F:phosphoribosylanthranilate isomerase activity"/>
    <property type="evidence" value="ECO:0007669"/>
    <property type="project" value="TreeGrafter"/>
</dbReference>
<comment type="catalytic activity">
    <reaction evidence="1 9">
        <text>1-(2-carboxyphenylamino)-1-deoxy-D-ribulose 5-phosphate + H(+) = (1S,2R)-1-C-(indol-3-yl)glycerol 3-phosphate + CO2 + H2O</text>
        <dbReference type="Rhea" id="RHEA:23476"/>
        <dbReference type="ChEBI" id="CHEBI:15377"/>
        <dbReference type="ChEBI" id="CHEBI:15378"/>
        <dbReference type="ChEBI" id="CHEBI:16526"/>
        <dbReference type="ChEBI" id="CHEBI:58613"/>
        <dbReference type="ChEBI" id="CHEBI:58866"/>
        <dbReference type="EC" id="4.1.1.48"/>
    </reaction>
</comment>
<keyword evidence="5 9" id="KW-0210">Decarboxylase</keyword>
<dbReference type="InterPro" id="IPR011060">
    <property type="entry name" value="RibuloseP-bd_barrel"/>
</dbReference>
<comment type="similarity">
    <text evidence="3 9">Belongs to the TrpC family.</text>
</comment>
<dbReference type="CDD" id="cd00331">
    <property type="entry name" value="IGPS"/>
    <property type="match status" value="1"/>
</dbReference>
<evidence type="ECO:0000256" key="1">
    <source>
        <dbReference type="ARBA" id="ARBA00001633"/>
    </source>
</evidence>
<proteinExistence type="inferred from homology"/>
<comment type="caution">
    <text evidence="11">The sequence shown here is derived from an EMBL/GenBank/DDBJ whole genome shotgun (WGS) entry which is preliminary data.</text>
</comment>
<dbReference type="SUPFAM" id="SSF51366">
    <property type="entry name" value="Ribulose-phoshate binding barrel"/>
    <property type="match status" value="1"/>
</dbReference>
<dbReference type="HAMAP" id="MF_00134_B">
    <property type="entry name" value="IGPS_B"/>
    <property type="match status" value="1"/>
</dbReference>
<evidence type="ECO:0000256" key="3">
    <source>
        <dbReference type="ARBA" id="ARBA00008737"/>
    </source>
</evidence>
<dbReference type="Proteomes" id="UP000261080">
    <property type="component" value="Unassembled WGS sequence"/>
</dbReference>
<dbReference type="EC" id="4.1.1.48" evidence="9"/>
<accession>A0A3E3K083</accession>
<dbReference type="RefSeq" id="WP_024733150.1">
    <property type="nucleotide sequence ID" value="NZ_CALBAT010000012.1"/>
</dbReference>
<dbReference type="OrthoDB" id="9804217at2"/>
<dbReference type="AlphaFoldDB" id="A0A3E3K083"/>
<protein>
    <recommendedName>
        <fullName evidence="9">Indole-3-glycerol phosphate synthase</fullName>
        <shortName evidence="9">IGPS</shortName>
        <ecNumber evidence="9">4.1.1.48</ecNumber>
    </recommendedName>
</protein>
<dbReference type="Gene3D" id="3.20.20.70">
    <property type="entry name" value="Aldolase class I"/>
    <property type="match status" value="1"/>
</dbReference>
<evidence type="ECO:0000256" key="2">
    <source>
        <dbReference type="ARBA" id="ARBA00004696"/>
    </source>
</evidence>
<evidence type="ECO:0000313" key="12">
    <source>
        <dbReference type="Proteomes" id="UP000261080"/>
    </source>
</evidence>
<sequence length="264" mass="29979">MGTILSEIAAKTKERIEHRKREVPVLLLKERIAERAGEKEPFLFEKNLKQPGLSFICEVKKASPSKGVILETFPYLDIAREYEKAGASAISCLTEPFYFQGSDVFLEEIAGKVKLPVLRKDFTVDPYMIYEAKAMRADAVLLICAILREEELMEYLELAEQLGLSALVEAHSEEEVEMAKQCRARVIGVNNRDLHTFQVDLETSIRMRDLVPPETVYVSESGIRNPEDVRLLRENGTDAILIGETLMRATDKRKALDVLRGKHR</sequence>
<dbReference type="InterPro" id="IPR013798">
    <property type="entry name" value="Indole-3-glycerol_P_synth_dom"/>
</dbReference>
<dbReference type="PANTHER" id="PTHR22854:SF2">
    <property type="entry name" value="INDOLE-3-GLYCEROL-PHOSPHATE SYNTHASE"/>
    <property type="match status" value="1"/>
</dbReference>
<comment type="pathway">
    <text evidence="2 9">Amino-acid biosynthesis; L-tryptophan biosynthesis; L-tryptophan from chorismate: step 4/5.</text>
</comment>
<dbReference type="GO" id="GO:0004425">
    <property type="term" value="F:indole-3-glycerol-phosphate synthase activity"/>
    <property type="evidence" value="ECO:0007669"/>
    <property type="project" value="UniProtKB-UniRule"/>
</dbReference>
<dbReference type="EMBL" id="QVLX01000007">
    <property type="protein sequence ID" value="RGE85753.1"/>
    <property type="molecule type" value="Genomic_DNA"/>
</dbReference>
<dbReference type="Pfam" id="PF00218">
    <property type="entry name" value="IGPS"/>
    <property type="match status" value="1"/>
</dbReference>
<dbReference type="InterPro" id="IPR001468">
    <property type="entry name" value="Indole-3-GlycerolPSynthase_CS"/>
</dbReference>
<name>A0A3E3K083_9FIRM</name>
<dbReference type="PANTHER" id="PTHR22854">
    <property type="entry name" value="TRYPTOPHAN BIOSYNTHESIS PROTEIN"/>
    <property type="match status" value="1"/>
</dbReference>
<dbReference type="FunFam" id="3.20.20.70:FF:000024">
    <property type="entry name" value="Indole-3-glycerol phosphate synthase"/>
    <property type="match status" value="1"/>
</dbReference>
<evidence type="ECO:0000256" key="5">
    <source>
        <dbReference type="ARBA" id="ARBA00022793"/>
    </source>
</evidence>
<reference evidence="11 12" key="1">
    <citation type="submission" date="2018-08" db="EMBL/GenBank/DDBJ databases">
        <title>A genome reference for cultivated species of the human gut microbiota.</title>
        <authorList>
            <person name="Zou Y."/>
            <person name="Xue W."/>
            <person name="Luo G."/>
        </authorList>
    </citation>
    <scope>NUCLEOTIDE SEQUENCE [LARGE SCALE GENOMIC DNA]</scope>
    <source>
        <strain evidence="11 12">AF37-2AT</strain>
    </source>
</reference>
<evidence type="ECO:0000256" key="9">
    <source>
        <dbReference type="HAMAP-Rule" id="MF_00134"/>
    </source>
</evidence>
<keyword evidence="7 9" id="KW-0057">Aromatic amino acid biosynthesis</keyword>
<feature type="domain" description="Indole-3-glycerol phosphate synthase" evidence="10">
    <location>
        <begin position="5"/>
        <end position="257"/>
    </location>
</feature>
<evidence type="ECO:0000256" key="4">
    <source>
        <dbReference type="ARBA" id="ARBA00022605"/>
    </source>
</evidence>
<evidence type="ECO:0000256" key="8">
    <source>
        <dbReference type="ARBA" id="ARBA00023239"/>
    </source>
</evidence>
<keyword evidence="8 9" id="KW-0456">Lyase</keyword>
<keyword evidence="12" id="KW-1185">Reference proteome</keyword>
<keyword evidence="6 9" id="KW-0822">Tryptophan biosynthesis</keyword>